<reference evidence="2 3" key="1">
    <citation type="submission" date="2018-06" db="EMBL/GenBank/DDBJ databases">
        <authorList>
            <consortium name="Pathogen Informatics"/>
            <person name="Doyle S."/>
        </authorList>
    </citation>
    <scope>NUCLEOTIDE SEQUENCE [LARGE SCALE GENOMIC DNA]</scope>
    <source>
        <strain evidence="2 3">NCTC10418</strain>
    </source>
</reference>
<feature type="compositionally biased region" description="Basic and acidic residues" evidence="1">
    <location>
        <begin position="101"/>
        <end position="115"/>
    </location>
</feature>
<evidence type="ECO:0000256" key="1">
    <source>
        <dbReference type="SAM" id="MobiDB-lite"/>
    </source>
</evidence>
<protein>
    <submittedName>
        <fullName evidence="2">Helicase</fullName>
    </submittedName>
</protein>
<dbReference type="Proteomes" id="UP000255460">
    <property type="component" value="Unassembled WGS sequence"/>
</dbReference>
<gene>
    <name evidence="2" type="ORF">NCTC10418_01926</name>
</gene>
<proteinExistence type="predicted"/>
<dbReference type="EMBL" id="UFZQ01000001">
    <property type="protein sequence ID" value="STE84242.1"/>
    <property type="molecule type" value="Genomic_DNA"/>
</dbReference>
<keyword evidence="2" id="KW-0378">Hydrolase</keyword>
<evidence type="ECO:0000313" key="3">
    <source>
        <dbReference type="Proteomes" id="UP000255460"/>
    </source>
</evidence>
<keyword evidence="2" id="KW-0547">Nucleotide-binding</keyword>
<evidence type="ECO:0000313" key="2">
    <source>
        <dbReference type="EMBL" id="STE84242.1"/>
    </source>
</evidence>
<feature type="region of interest" description="Disordered" evidence="1">
    <location>
        <begin position="85"/>
        <end position="126"/>
    </location>
</feature>
<keyword evidence="2" id="KW-0067">ATP-binding</keyword>
<organism evidence="2 3">
    <name type="scientific">Escherichia coli</name>
    <dbReference type="NCBI Taxonomy" id="562"/>
    <lineage>
        <taxon>Bacteria</taxon>
        <taxon>Pseudomonadati</taxon>
        <taxon>Pseudomonadota</taxon>
        <taxon>Gammaproteobacteria</taxon>
        <taxon>Enterobacterales</taxon>
        <taxon>Enterobacteriaceae</taxon>
        <taxon>Escherichia</taxon>
    </lineage>
</organism>
<name>A0A376KPE8_ECOLX</name>
<sequence>MLQRCGEMPHCAMQKKTLTEALQNLRDAHTCEAAEDALKDAQNMMASLSMEKGAIQPVHIDDVLPEVVDRVECRNQGLEKSRTLMTGIDELDAKNRRHGARRPDIHRGAPFDGENRTGAGYHRQSD</sequence>
<dbReference type="AlphaFoldDB" id="A0A376KPE8"/>
<keyword evidence="2" id="KW-0347">Helicase</keyword>
<accession>A0A376KPE8</accession>
<dbReference type="GO" id="GO:0004386">
    <property type="term" value="F:helicase activity"/>
    <property type="evidence" value="ECO:0007669"/>
    <property type="project" value="UniProtKB-KW"/>
</dbReference>